<keyword evidence="3" id="KW-1185">Reference proteome</keyword>
<comment type="caution">
    <text evidence="2">The sequence shown here is derived from an EMBL/GenBank/DDBJ whole genome shotgun (WGS) entry which is preliminary data.</text>
</comment>
<gene>
    <name evidence="2" type="ORF">IDH44_18795</name>
</gene>
<evidence type="ECO:0000313" key="3">
    <source>
        <dbReference type="Proteomes" id="UP000621560"/>
    </source>
</evidence>
<accession>A0A927BVT4</accession>
<dbReference type="GO" id="GO:0004553">
    <property type="term" value="F:hydrolase activity, hydrolyzing O-glycosyl compounds"/>
    <property type="evidence" value="ECO:0007669"/>
    <property type="project" value="UniProtKB-ARBA"/>
</dbReference>
<evidence type="ECO:0000313" key="2">
    <source>
        <dbReference type="EMBL" id="MBD2847252.1"/>
    </source>
</evidence>
<dbReference type="RefSeq" id="WP_190920358.1">
    <property type="nucleotide sequence ID" value="NZ_JACXIZ010000035.1"/>
</dbReference>
<dbReference type="Proteomes" id="UP000621560">
    <property type="component" value="Unassembled WGS sequence"/>
</dbReference>
<dbReference type="InterPro" id="IPR012341">
    <property type="entry name" value="6hp_glycosidase-like_sf"/>
</dbReference>
<organism evidence="2 3">
    <name type="scientific">Paenibacillus sabuli</name>
    <dbReference type="NCBI Taxonomy" id="2772509"/>
    <lineage>
        <taxon>Bacteria</taxon>
        <taxon>Bacillati</taxon>
        <taxon>Bacillota</taxon>
        <taxon>Bacilli</taxon>
        <taxon>Bacillales</taxon>
        <taxon>Paenibacillaceae</taxon>
        <taxon>Paenibacillus</taxon>
    </lineage>
</organism>
<reference evidence="2" key="1">
    <citation type="submission" date="2020-09" db="EMBL/GenBank/DDBJ databases">
        <title>A novel bacterium of genus Paenibacillus, isolated from South China Sea.</title>
        <authorList>
            <person name="Huang H."/>
            <person name="Mo K."/>
            <person name="Hu Y."/>
        </authorList>
    </citation>
    <scope>NUCLEOTIDE SEQUENCE</scope>
    <source>
        <strain evidence="2">IB182496</strain>
    </source>
</reference>
<dbReference type="InterPro" id="IPR008928">
    <property type="entry name" value="6-hairpin_glycosidase_sf"/>
</dbReference>
<dbReference type="Pfam" id="PF00723">
    <property type="entry name" value="Glyco_hydro_15"/>
    <property type="match status" value="1"/>
</dbReference>
<keyword evidence="2" id="KW-0378">Hydrolase</keyword>
<dbReference type="PANTHER" id="PTHR31616:SF13">
    <property type="entry name" value="GLUCAN 1,4-ALPHA-GLUCOSIDASE"/>
    <property type="match status" value="1"/>
</dbReference>
<evidence type="ECO:0000259" key="1">
    <source>
        <dbReference type="Pfam" id="PF00723"/>
    </source>
</evidence>
<dbReference type="SUPFAM" id="SSF48208">
    <property type="entry name" value="Six-hairpin glycosidases"/>
    <property type="match status" value="1"/>
</dbReference>
<dbReference type="EMBL" id="JACXIZ010000035">
    <property type="protein sequence ID" value="MBD2847252.1"/>
    <property type="molecule type" value="Genomic_DNA"/>
</dbReference>
<feature type="domain" description="GH15-like" evidence="1">
    <location>
        <begin position="283"/>
        <end position="587"/>
    </location>
</feature>
<proteinExistence type="predicted"/>
<protein>
    <submittedName>
        <fullName evidence="2">Glycoside hydrolase family 15 protein</fullName>
    </submittedName>
</protein>
<dbReference type="GO" id="GO:0005975">
    <property type="term" value="P:carbohydrate metabolic process"/>
    <property type="evidence" value="ECO:0007669"/>
    <property type="project" value="InterPro"/>
</dbReference>
<dbReference type="PANTHER" id="PTHR31616">
    <property type="entry name" value="TREHALASE"/>
    <property type="match status" value="1"/>
</dbReference>
<dbReference type="InterPro" id="IPR011613">
    <property type="entry name" value="GH15-like"/>
</dbReference>
<dbReference type="AlphaFoldDB" id="A0A927BVT4"/>
<dbReference type="Gene3D" id="1.50.10.10">
    <property type="match status" value="1"/>
</dbReference>
<name>A0A927BVT4_9BACL</name>
<sequence length="654" mass="74959">MARHLVVGNGKLLVNLDDHCYIRDIYFPYVGQLNHVGGQMCRFGVWVDGTFSWLEEADWQFELGYIPDSLVTNVTARNERLGLELQINDGIHQRECIYLKRVVVRNLTGEEREVRLFFHQDLLIDGTEVGDTAAYYPDNQTLFHYKRSSYFMFNGYSDEGGIRQYSTGIKRFGSAEGTWRDAEDGVLSGNTIAQGSVDSTISFHAKVPAGKEKVVYYWMSIGHDLEEVKRLNQYVQDSQPEKLLSRIVIYWNHWLQRSNADFGDLPEEVVGMFRQSLLIVRTQIDENGAILAANDTDILQYNRDHYSYMWPRDGALIAEAMSSAGYQSLIAPFFQFCADALSPEGYLYHKYNPDGTVGSSWHPYIVQGSVRIPLQEDETALVLYALWKDYTRHQVIELPQSLYSNLIRKAAHFLSNYVEHSLQLPKPSYDLWEERYGIWTYTASSVYGGLMAAAYFTDLFGDYERSDHYRETAQTMRQAMIDHLWNEEEGRFARGLVFKDNEWVQDMTLESSMFGLWEFGVLDVDDERVVKTMRAIKEGLAVQTEIGGIARYTNDYYFQQSGDIRKVPGNPWIICTLWIASYEIESATALEQLQGPKQTLAWVLDQALQSGVLPEQLNPYDGTPLSVAPLTWSHATYVHTVCKYVAKHAELTKA</sequence>